<evidence type="ECO:0000256" key="2">
    <source>
        <dbReference type="ARBA" id="ARBA00022448"/>
    </source>
</evidence>
<dbReference type="InterPro" id="IPR037066">
    <property type="entry name" value="Plug_dom_sf"/>
</dbReference>
<name>A0ABT8W788_9FLAO</name>
<dbReference type="InterPro" id="IPR023996">
    <property type="entry name" value="TonB-dep_OMP_SusC/RagA"/>
</dbReference>
<dbReference type="SUPFAM" id="SSF56935">
    <property type="entry name" value="Porins"/>
    <property type="match status" value="1"/>
</dbReference>
<keyword evidence="5 7" id="KW-0472">Membrane</keyword>
<dbReference type="InterPro" id="IPR039426">
    <property type="entry name" value="TonB-dep_rcpt-like"/>
</dbReference>
<dbReference type="InterPro" id="IPR008969">
    <property type="entry name" value="CarboxyPept-like_regulatory"/>
</dbReference>
<keyword evidence="9" id="KW-0675">Receptor</keyword>
<dbReference type="EMBL" id="JAUOEK010000056">
    <property type="protein sequence ID" value="MDO5968978.1"/>
    <property type="molecule type" value="Genomic_DNA"/>
</dbReference>
<evidence type="ECO:0000256" key="7">
    <source>
        <dbReference type="PROSITE-ProRule" id="PRU01360"/>
    </source>
</evidence>
<dbReference type="NCBIfam" id="TIGR04056">
    <property type="entry name" value="OMP_RagA_SusC"/>
    <property type="match status" value="1"/>
</dbReference>
<dbReference type="Pfam" id="PF13715">
    <property type="entry name" value="CarbopepD_reg_2"/>
    <property type="match status" value="1"/>
</dbReference>
<comment type="caution">
    <text evidence="9">The sequence shown here is derived from an EMBL/GenBank/DDBJ whole genome shotgun (WGS) entry which is preliminary data.</text>
</comment>
<evidence type="ECO:0000256" key="6">
    <source>
        <dbReference type="ARBA" id="ARBA00023237"/>
    </source>
</evidence>
<dbReference type="InterPro" id="IPR036942">
    <property type="entry name" value="Beta-barrel_TonB_sf"/>
</dbReference>
<keyword evidence="2 7" id="KW-0813">Transport</keyword>
<organism evidence="9 10">
    <name type="scientific">Flavivirga aquimarina</name>
    <dbReference type="NCBI Taxonomy" id="2027862"/>
    <lineage>
        <taxon>Bacteria</taxon>
        <taxon>Pseudomonadati</taxon>
        <taxon>Bacteroidota</taxon>
        <taxon>Flavobacteriia</taxon>
        <taxon>Flavobacteriales</taxon>
        <taxon>Flavobacteriaceae</taxon>
        <taxon>Flavivirga</taxon>
    </lineage>
</organism>
<keyword evidence="10" id="KW-1185">Reference proteome</keyword>
<dbReference type="NCBIfam" id="TIGR04057">
    <property type="entry name" value="SusC_RagA_signa"/>
    <property type="match status" value="1"/>
</dbReference>
<keyword evidence="4 7" id="KW-0812">Transmembrane</keyword>
<evidence type="ECO:0000313" key="9">
    <source>
        <dbReference type="EMBL" id="MDO5968978.1"/>
    </source>
</evidence>
<protein>
    <submittedName>
        <fullName evidence="9">TonB-dependent receptor</fullName>
    </submittedName>
</protein>
<evidence type="ECO:0000256" key="1">
    <source>
        <dbReference type="ARBA" id="ARBA00004571"/>
    </source>
</evidence>
<sequence length="1103" mass="120892">MKKFKMLLSISNELKFDLRTKLTIIILIVSLMQINANTYSLNSNNSFEIEKGYSQQNIVNGKVTDAYGVPLPGASVQVKGTTVGAATDFDGNYSITIPDNGKTLVISYLGFVTKEVIINDQSIINVSLSEDNNNLDEVVVVGYGVQRKRDLVGAISQVKTDDLILSSTPSIGHILQGKAAGLQITQNSAQPGGGIDIFVRGAASINGSNAPLIVVDGFPLTGLEEPGDGNRFSGGTQGILNSFNPNDIESIEVLKDASSSAIYGLRAANGVIIITTKKGKAGKINVDYSTSSSFQSYEDNYEVLSASEYMQLRNEATFENWAFLNRVTPYASGQENSRTLEEAIADPVNGIAFSRFYSDDQINNAGEGTNWLDLITREGIVKQHNLSINGGTESTRYYLSGNLFEHQGVLKNSEFERSSLRLNLDQKINDYINVGMTLTKSTINNDNTQLGGQAFENSGIIRSAIQTTPLIDAIDEFGNYPINPDNATTSNPASMLTITDQGKTDRTLANFYLEVKPIEGLVARFSGGVDQGVSSRYTYLPRTTLWGELENGRASISNTIQNDKLLDFTLTYNTTFNEAHKLTAMVGASYQKEEDYGEALQNNDFITDAFLWNSIDSAAGVASVDSFRSESELASVFGRINYVYKDRYLLTATVRRDGSGKFFKENQYDIFPSIALGWNIAEEPFMESVSDKVSQFKLRAGYGEVGNQAIPANAKAALIALNAWLNPDESILTGVFYDRIANPFLQWETTKETNIGLDFGFFNNRVSGSIEYFDRKISNLLDEKALNSYQVVSIVNANIGSTQSKGLEITLNSVNVRTENFSWRSTLTYSSYDDRWLERAPDWKPAVYQEVNDPIRANHSYLSDGIMQIGEVVPAQPDLFPGQIKIKDVNGFVRDGSGNPVVDENGIFQRTGAPDGQIDIADTVLLGSSDPDFIAGFTNVITYKNIQLNFHFNGMFGREIVDATDVAYGVSADGVAIQGNNALVNILNRWTPENPSTTRPGSHYGFSNYGSGDFFLQDAWFIRLQNISLSYQFPKEIFGKNSSSSAALRLGAQNLFVITPYKGADPETNGYDPDVISTGGDPSNLVASYPNVRTFTIGLDLKF</sequence>
<reference evidence="9" key="1">
    <citation type="submission" date="2023-07" db="EMBL/GenBank/DDBJ databases">
        <title>Two novel species in the genus Flavivirga.</title>
        <authorList>
            <person name="Kwon K."/>
        </authorList>
    </citation>
    <scope>NUCLEOTIDE SEQUENCE</scope>
    <source>
        <strain evidence="9">KCTC 52353</strain>
    </source>
</reference>
<keyword evidence="6 7" id="KW-0998">Cell outer membrane</keyword>
<gene>
    <name evidence="9" type="ORF">Q4Q35_04085</name>
</gene>
<keyword evidence="3 7" id="KW-1134">Transmembrane beta strand</keyword>
<dbReference type="Pfam" id="PF07715">
    <property type="entry name" value="Plug"/>
    <property type="match status" value="1"/>
</dbReference>
<evidence type="ECO:0000256" key="4">
    <source>
        <dbReference type="ARBA" id="ARBA00022692"/>
    </source>
</evidence>
<dbReference type="Proteomes" id="UP001176883">
    <property type="component" value="Unassembled WGS sequence"/>
</dbReference>
<dbReference type="PROSITE" id="PS52016">
    <property type="entry name" value="TONB_DEPENDENT_REC_3"/>
    <property type="match status" value="1"/>
</dbReference>
<evidence type="ECO:0000313" key="10">
    <source>
        <dbReference type="Proteomes" id="UP001176883"/>
    </source>
</evidence>
<comment type="subcellular location">
    <subcellularLocation>
        <location evidence="1 7">Cell outer membrane</location>
        <topology evidence="1 7">Multi-pass membrane protein</topology>
    </subcellularLocation>
</comment>
<proteinExistence type="inferred from homology"/>
<dbReference type="Gene3D" id="2.170.130.10">
    <property type="entry name" value="TonB-dependent receptor, plug domain"/>
    <property type="match status" value="1"/>
</dbReference>
<dbReference type="Gene3D" id="2.60.40.1120">
    <property type="entry name" value="Carboxypeptidase-like, regulatory domain"/>
    <property type="match status" value="1"/>
</dbReference>
<feature type="domain" description="TonB-dependent receptor plug" evidence="8">
    <location>
        <begin position="148"/>
        <end position="271"/>
    </location>
</feature>
<evidence type="ECO:0000256" key="5">
    <source>
        <dbReference type="ARBA" id="ARBA00023136"/>
    </source>
</evidence>
<dbReference type="SUPFAM" id="SSF49464">
    <property type="entry name" value="Carboxypeptidase regulatory domain-like"/>
    <property type="match status" value="1"/>
</dbReference>
<accession>A0ABT8W788</accession>
<comment type="similarity">
    <text evidence="7">Belongs to the TonB-dependent receptor family.</text>
</comment>
<evidence type="ECO:0000256" key="3">
    <source>
        <dbReference type="ARBA" id="ARBA00022452"/>
    </source>
</evidence>
<evidence type="ECO:0000259" key="8">
    <source>
        <dbReference type="Pfam" id="PF07715"/>
    </source>
</evidence>
<dbReference type="InterPro" id="IPR023997">
    <property type="entry name" value="TonB-dep_OMP_SusC/RagA_CS"/>
</dbReference>
<dbReference type="RefSeq" id="WP_303276663.1">
    <property type="nucleotide sequence ID" value="NZ_JAUOEK010000056.1"/>
</dbReference>
<dbReference type="Gene3D" id="2.40.170.20">
    <property type="entry name" value="TonB-dependent receptor, beta-barrel domain"/>
    <property type="match status" value="1"/>
</dbReference>
<dbReference type="InterPro" id="IPR012910">
    <property type="entry name" value="Plug_dom"/>
</dbReference>